<protein>
    <submittedName>
        <fullName evidence="2">Uncharacterized protein</fullName>
    </submittedName>
</protein>
<gene>
    <name evidence="2" type="ORF">BCB44BAC_04637</name>
</gene>
<dbReference type="EMBL" id="FMIK01000072">
    <property type="protein sequence ID" value="SCM08579.1"/>
    <property type="molecule type" value="Genomic_DNA"/>
</dbReference>
<dbReference type="AlphaFoldDB" id="A0AAX2CNV6"/>
<accession>A0AAX2CNV6</accession>
<comment type="caution">
    <text evidence="2">The sequence shown here is derived from an EMBL/GenBank/DDBJ whole genome shotgun (WGS) entry which is preliminary data.</text>
</comment>
<evidence type="ECO:0000313" key="3">
    <source>
        <dbReference type="Proteomes" id="UP000242164"/>
    </source>
</evidence>
<keyword evidence="1" id="KW-0472">Membrane</keyword>
<evidence type="ECO:0000256" key="1">
    <source>
        <dbReference type="SAM" id="Phobius"/>
    </source>
</evidence>
<sequence>MDLLNVANFIFVFFVGPVVVVVFAQVFCSMIYLAMKKRF</sequence>
<feature type="transmembrane region" description="Helical" evidence="1">
    <location>
        <begin position="6"/>
        <end position="34"/>
    </location>
</feature>
<keyword evidence="1" id="KW-0812">Transmembrane</keyword>
<evidence type="ECO:0000313" key="2">
    <source>
        <dbReference type="EMBL" id="SCM08579.1"/>
    </source>
</evidence>
<keyword evidence="1" id="KW-1133">Transmembrane helix</keyword>
<organism evidence="2 3">
    <name type="scientific">Bacillus cytotoxicus</name>
    <dbReference type="NCBI Taxonomy" id="580165"/>
    <lineage>
        <taxon>Bacteria</taxon>
        <taxon>Bacillati</taxon>
        <taxon>Bacillota</taxon>
        <taxon>Bacilli</taxon>
        <taxon>Bacillales</taxon>
        <taxon>Bacillaceae</taxon>
        <taxon>Bacillus</taxon>
        <taxon>Bacillus cereus group</taxon>
    </lineage>
</organism>
<dbReference type="Proteomes" id="UP000242164">
    <property type="component" value="Unassembled WGS sequence"/>
</dbReference>
<proteinExistence type="predicted"/>
<reference evidence="2 3" key="1">
    <citation type="submission" date="2016-08" db="EMBL/GenBank/DDBJ databases">
        <authorList>
            <person name="Loux V."/>
            <person name="Rue O."/>
        </authorList>
    </citation>
    <scope>NUCLEOTIDE SEQUENCE [LARGE SCALE GENOMIC DNA]</scope>
    <source>
        <strain evidence="2 3">AFSSA_08CEB44bac</strain>
    </source>
</reference>
<name>A0AAX2CNV6_9BACI</name>